<keyword evidence="2" id="KW-0472">Membrane</keyword>
<keyword evidence="2" id="KW-1133">Transmembrane helix</keyword>
<sequence length="179" mass="19273">MERIHPRDILSPAARVAMDTTMATTSTSTSHSLLRRGARIARSVLTSRKECVENSQVNTCEKPSMSTDATIGIMVAVGVVALVAVFGVLVMLHLRAQRNAKAEFANDHHDLSDYGLDEIPAKKGGKSGHLQQPTSQMNRLSAQELVEAQNPFGAGAELSDTDKMSSRGSPPKYPDAVKM</sequence>
<gene>
    <name evidence="3" type="ORF">N8I77_003172</name>
</gene>
<feature type="transmembrane region" description="Helical" evidence="2">
    <location>
        <begin position="71"/>
        <end position="92"/>
    </location>
</feature>
<evidence type="ECO:0000256" key="1">
    <source>
        <dbReference type="SAM" id="MobiDB-lite"/>
    </source>
</evidence>
<evidence type="ECO:0000256" key="2">
    <source>
        <dbReference type="SAM" id="Phobius"/>
    </source>
</evidence>
<dbReference type="PANTHER" id="PTHR42088:SF1">
    <property type="entry name" value="YALI0F10131P"/>
    <property type="match status" value="1"/>
</dbReference>
<dbReference type="AlphaFoldDB" id="A0AAD9W4Q7"/>
<dbReference type="EMBL" id="JAUJFL010000002">
    <property type="protein sequence ID" value="KAK2609682.1"/>
    <property type="molecule type" value="Genomic_DNA"/>
</dbReference>
<protein>
    <submittedName>
        <fullName evidence="3">Uncharacterized protein</fullName>
    </submittedName>
</protein>
<organism evidence="3 4">
    <name type="scientific">Phomopsis amygdali</name>
    <name type="common">Fusicoccum amygdali</name>
    <dbReference type="NCBI Taxonomy" id="1214568"/>
    <lineage>
        <taxon>Eukaryota</taxon>
        <taxon>Fungi</taxon>
        <taxon>Dikarya</taxon>
        <taxon>Ascomycota</taxon>
        <taxon>Pezizomycotina</taxon>
        <taxon>Sordariomycetes</taxon>
        <taxon>Sordariomycetidae</taxon>
        <taxon>Diaporthales</taxon>
        <taxon>Diaporthaceae</taxon>
        <taxon>Diaporthe</taxon>
    </lineage>
</organism>
<keyword evidence="4" id="KW-1185">Reference proteome</keyword>
<dbReference type="Proteomes" id="UP001265746">
    <property type="component" value="Unassembled WGS sequence"/>
</dbReference>
<comment type="caution">
    <text evidence="3">The sequence shown here is derived from an EMBL/GenBank/DDBJ whole genome shotgun (WGS) entry which is preliminary data.</text>
</comment>
<name>A0AAD9W4Q7_PHOAM</name>
<proteinExistence type="predicted"/>
<accession>A0AAD9W4Q7</accession>
<feature type="compositionally biased region" description="Polar residues" evidence="1">
    <location>
        <begin position="129"/>
        <end position="141"/>
    </location>
</feature>
<dbReference type="PANTHER" id="PTHR42088">
    <property type="entry name" value="YALI0F10131P"/>
    <property type="match status" value="1"/>
</dbReference>
<keyword evidence="2" id="KW-0812">Transmembrane</keyword>
<reference evidence="3" key="1">
    <citation type="submission" date="2023-06" db="EMBL/GenBank/DDBJ databases">
        <authorList>
            <person name="Noh H."/>
        </authorList>
    </citation>
    <scope>NUCLEOTIDE SEQUENCE</scope>
    <source>
        <strain evidence="3">DUCC20226</strain>
    </source>
</reference>
<feature type="region of interest" description="Disordered" evidence="1">
    <location>
        <begin position="116"/>
        <end position="179"/>
    </location>
</feature>
<evidence type="ECO:0000313" key="3">
    <source>
        <dbReference type="EMBL" id="KAK2609682.1"/>
    </source>
</evidence>
<evidence type="ECO:0000313" key="4">
    <source>
        <dbReference type="Proteomes" id="UP001265746"/>
    </source>
</evidence>